<dbReference type="NCBIfam" id="TIGR03170">
    <property type="entry name" value="flgA_cterm"/>
    <property type="match status" value="1"/>
</dbReference>
<sequence length="253" mass="26744">MNRHLKSTPLHLLTVYLLAGMTTLLSNAQAQSKVEASAGQATQEVQQDLGALNQKVKEFLMTQSAGSPGKVEVSTTPIDPNLRLNFCPAPEAFFPVGSRAWGKTSVGIRCSAPSAWTIYIQANVSIYAEYSVAAAPLAQGQVLKNNDLQMQKGDLTILPAGIFTNPAQVIGKSVKMSLAAGSVIRQDMIKLQSVVQQNQTVRVLSIGQGFSISTEGQALSSATEDQAVQVRMVSGQVITGTANASGQVIVNSK</sequence>
<feature type="signal peptide" evidence="4">
    <location>
        <begin position="1"/>
        <end position="30"/>
    </location>
</feature>
<dbReference type="Pfam" id="PF13144">
    <property type="entry name" value="ChapFlgA"/>
    <property type="match status" value="1"/>
</dbReference>
<protein>
    <submittedName>
        <fullName evidence="6">Flagella basal body P-ring formation protein FlgA</fullName>
    </submittedName>
</protein>
<dbReference type="AlphaFoldDB" id="A0A254PZ79"/>
<dbReference type="PANTHER" id="PTHR36307:SF1">
    <property type="entry name" value="FLAGELLA BASAL BODY P-RING FORMATION PROTEIN FLGA"/>
    <property type="match status" value="1"/>
</dbReference>
<dbReference type="EMBL" id="NGUO01000008">
    <property type="protein sequence ID" value="OWS71859.1"/>
    <property type="molecule type" value="Genomic_DNA"/>
</dbReference>
<dbReference type="InterPro" id="IPR017585">
    <property type="entry name" value="SAF_FlgA"/>
</dbReference>
<accession>A0A254PZ79</accession>
<dbReference type="InterPro" id="IPR041231">
    <property type="entry name" value="FlgA_N"/>
</dbReference>
<proteinExistence type="predicted"/>
<evidence type="ECO:0000259" key="5">
    <source>
        <dbReference type="SMART" id="SM00858"/>
    </source>
</evidence>
<organism evidence="6 7">
    <name type="scientific">Polynucleobacter aenigmaticus</name>
    <dbReference type="NCBI Taxonomy" id="1743164"/>
    <lineage>
        <taxon>Bacteria</taxon>
        <taxon>Pseudomonadati</taxon>
        <taxon>Pseudomonadota</taxon>
        <taxon>Betaproteobacteria</taxon>
        <taxon>Burkholderiales</taxon>
        <taxon>Burkholderiaceae</taxon>
        <taxon>Polynucleobacter</taxon>
    </lineage>
</organism>
<reference evidence="6 7" key="1">
    <citation type="submission" date="2017-05" db="EMBL/GenBank/DDBJ databases">
        <title>Polynucleobacter sp. MWH-K35W1 isolated from the permanently anoxic monimolimnion of a meromictic lake.</title>
        <authorList>
            <person name="Hahn M.W."/>
        </authorList>
    </citation>
    <scope>NUCLEOTIDE SEQUENCE [LARGE SCALE GENOMIC DNA]</scope>
    <source>
        <strain evidence="6 7">MWH-K35W1</strain>
    </source>
</reference>
<evidence type="ECO:0000256" key="3">
    <source>
        <dbReference type="ARBA" id="ARBA00022764"/>
    </source>
</evidence>
<dbReference type="InterPro" id="IPR013974">
    <property type="entry name" value="SAF"/>
</dbReference>
<comment type="caution">
    <text evidence="6">The sequence shown here is derived from an EMBL/GenBank/DDBJ whole genome shotgun (WGS) entry which is preliminary data.</text>
</comment>
<feature type="domain" description="SAF" evidence="5">
    <location>
        <begin position="128"/>
        <end position="190"/>
    </location>
</feature>
<dbReference type="GO" id="GO:0042597">
    <property type="term" value="C:periplasmic space"/>
    <property type="evidence" value="ECO:0007669"/>
    <property type="project" value="UniProtKB-SubCell"/>
</dbReference>
<keyword evidence="6" id="KW-0969">Cilium</keyword>
<dbReference type="GO" id="GO:0044780">
    <property type="term" value="P:bacterial-type flagellum assembly"/>
    <property type="evidence" value="ECO:0007669"/>
    <property type="project" value="InterPro"/>
</dbReference>
<comment type="subcellular location">
    <subcellularLocation>
        <location evidence="1">Periplasm</location>
    </subcellularLocation>
</comment>
<keyword evidence="2 4" id="KW-0732">Signal</keyword>
<keyword evidence="3" id="KW-0574">Periplasm</keyword>
<dbReference type="OrthoDB" id="8561436at2"/>
<name>A0A254PZ79_9BURK</name>
<dbReference type="RefSeq" id="WP_088527261.1">
    <property type="nucleotide sequence ID" value="NZ_NGUO01000008.1"/>
</dbReference>
<keyword evidence="6" id="KW-0282">Flagellum</keyword>
<dbReference type="CDD" id="cd11614">
    <property type="entry name" value="SAF_CpaB_FlgA_like"/>
    <property type="match status" value="1"/>
</dbReference>
<dbReference type="SMART" id="SM00858">
    <property type="entry name" value="SAF"/>
    <property type="match status" value="1"/>
</dbReference>
<evidence type="ECO:0000313" key="6">
    <source>
        <dbReference type="EMBL" id="OWS71859.1"/>
    </source>
</evidence>
<feature type="chain" id="PRO_5012806858" evidence="4">
    <location>
        <begin position="31"/>
        <end position="253"/>
    </location>
</feature>
<dbReference type="PANTHER" id="PTHR36307">
    <property type="entry name" value="FLAGELLA BASAL BODY P-RING FORMATION PROTEIN FLGA"/>
    <property type="match status" value="1"/>
</dbReference>
<keyword evidence="7" id="KW-1185">Reference proteome</keyword>
<dbReference type="Proteomes" id="UP000198104">
    <property type="component" value="Unassembled WGS sequence"/>
</dbReference>
<dbReference type="InterPro" id="IPR039246">
    <property type="entry name" value="Flagellar_FlgA"/>
</dbReference>
<dbReference type="Pfam" id="PF17656">
    <property type="entry name" value="ChapFlgA_N"/>
    <property type="match status" value="1"/>
</dbReference>
<dbReference type="Gene3D" id="3.90.1210.10">
    <property type="entry name" value="Antifreeze-like/N-acetylneuraminic acid synthase C-terminal domain"/>
    <property type="match status" value="1"/>
</dbReference>
<gene>
    <name evidence="6" type="ORF">CBI30_05250</name>
</gene>
<dbReference type="Gene3D" id="2.30.30.760">
    <property type="match status" value="1"/>
</dbReference>
<keyword evidence="6" id="KW-0966">Cell projection</keyword>
<evidence type="ECO:0000256" key="4">
    <source>
        <dbReference type="SAM" id="SignalP"/>
    </source>
</evidence>
<evidence type="ECO:0000313" key="7">
    <source>
        <dbReference type="Proteomes" id="UP000198104"/>
    </source>
</evidence>
<evidence type="ECO:0000256" key="1">
    <source>
        <dbReference type="ARBA" id="ARBA00004418"/>
    </source>
</evidence>
<evidence type="ECO:0000256" key="2">
    <source>
        <dbReference type="ARBA" id="ARBA00022729"/>
    </source>
</evidence>